<comment type="subcellular location">
    <subcellularLocation>
        <location evidence="1">Cell inner membrane</location>
        <topology evidence="1">Single-pass membrane protein</topology>
    </subcellularLocation>
</comment>
<comment type="caution">
    <text evidence="13">The sequence shown here is derived from an EMBL/GenBank/DDBJ whole genome shotgun (WGS) entry which is preliminary data.</text>
</comment>
<keyword evidence="8 11" id="KW-0472">Membrane</keyword>
<dbReference type="Pfam" id="PF12019">
    <property type="entry name" value="GspH"/>
    <property type="match status" value="1"/>
</dbReference>
<keyword evidence="4" id="KW-0488">Methylation</keyword>
<name>A0A4R2L3I9_9GAMM</name>
<evidence type="ECO:0000256" key="2">
    <source>
        <dbReference type="ARBA" id="ARBA00021549"/>
    </source>
</evidence>
<dbReference type="RefSeq" id="WP_132543847.1">
    <property type="nucleotide sequence ID" value="NZ_SLWY01000015.1"/>
</dbReference>
<dbReference type="EMBL" id="SLWY01000015">
    <property type="protein sequence ID" value="TCO80272.1"/>
    <property type="molecule type" value="Genomic_DNA"/>
</dbReference>
<proteinExistence type="inferred from homology"/>
<gene>
    <name evidence="13" type="ORF">EV699_11549</name>
</gene>
<feature type="domain" description="General secretion pathway GspH" evidence="12">
    <location>
        <begin position="63"/>
        <end position="195"/>
    </location>
</feature>
<dbReference type="AlphaFoldDB" id="A0A4R2L3I9"/>
<dbReference type="Proteomes" id="UP000295765">
    <property type="component" value="Unassembled WGS sequence"/>
</dbReference>
<evidence type="ECO:0000256" key="1">
    <source>
        <dbReference type="ARBA" id="ARBA00004377"/>
    </source>
</evidence>
<dbReference type="GO" id="GO:0005886">
    <property type="term" value="C:plasma membrane"/>
    <property type="evidence" value="ECO:0007669"/>
    <property type="project" value="UniProtKB-SubCell"/>
</dbReference>
<reference evidence="13 14" key="1">
    <citation type="submission" date="2019-03" db="EMBL/GenBank/DDBJ databases">
        <title>Genomic Encyclopedia of Type Strains, Phase IV (KMG-IV): sequencing the most valuable type-strain genomes for metagenomic binning, comparative biology and taxonomic classification.</title>
        <authorList>
            <person name="Goeker M."/>
        </authorList>
    </citation>
    <scope>NUCLEOTIDE SEQUENCE [LARGE SCALE GENOMIC DNA]</scope>
    <source>
        <strain evidence="13 14">DSM 25287</strain>
    </source>
</reference>
<accession>A0A4R2L3I9</accession>
<evidence type="ECO:0000256" key="8">
    <source>
        <dbReference type="ARBA" id="ARBA00023136"/>
    </source>
</evidence>
<dbReference type="NCBIfam" id="TIGR02532">
    <property type="entry name" value="IV_pilin_GFxxxE"/>
    <property type="match status" value="1"/>
</dbReference>
<dbReference type="InterPro" id="IPR022346">
    <property type="entry name" value="T2SS_GspH"/>
</dbReference>
<feature type="transmembrane region" description="Helical" evidence="11">
    <location>
        <begin position="30"/>
        <end position="49"/>
    </location>
</feature>
<dbReference type="PROSITE" id="PS00409">
    <property type="entry name" value="PROKAR_NTER_METHYL"/>
    <property type="match status" value="1"/>
</dbReference>
<keyword evidence="14" id="KW-1185">Reference proteome</keyword>
<keyword evidence="3" id="KW-1003">Cell membrane</keyword>
<evidence type="ECO:0000256" key="7">
    <source>
        <dbReference type="ARBA" id="ARBA00022989"/>
    </source>
</evidence>
<dbReference type="Gene3D" id="3.55.40.10">
    <property type="entry name" value="minor pseudopilin epsh domain"/>
    <property type="match status" value="1"/>
</dbReference>
<evidence type="ECO:0000256" key="9">
    <source>
        <dbReference type="ARBA" id="ARBA00025772"/>
    </source>
</evidence>
<comment type="similarity">
    <text evidence="9">Belongs to the GSP H family.</text>
</comment>
<evidence type="ECO:0000256" key="3">
    <source>
        <dbReference type="ARBA" id="ARBA00022475"/>
    </source>
</evidence>
<evidence type="ECO:0000313" key="14">
    <source>
        <dbReference type="Proteomes" id="UP000295765"/>
    </source>
</evidence>
<keyword evidence="5" id="KW-0997">Cell inner membrane</keyword>
<evidence type="ECO:0000256" key="5">
    <source>
        <dbReference type="ARBA" id="ARBA00022519"/>
    </source>
</evidence>
<evidence type="ECO:0000259" key="12">
    <source>
        <dbReference type="Pfam" id="PF12019"/>
    </source>
</evidence>
<protein>
    <recommendedName>
        <fullName evidence="2">Type II secretion system protein H</fullName>
    </recommendedName>
    <alternativeName>
        <fullName evidence="10">General secretion pathway protein H</fullName>
    </alternativeName>
</protein>
<dbReference type="GO" id="GO:0015627">
    <property type="term" value="C:type II protein secretion system complex"/>
    <property type="evidence" value="ECO:0007669"/>
    <property type="project" value="InterPro"/>
</dbReference>
<evidence type="ECO:0000256" key="4">
    <source>
        <dbReference type="ARBA" id="ARBA00022481"/>
    </source>
</evidence>
<dbReference type="Pfam" id="PF07963">
    <property type="entry name" value="N_methyl"/>
    <property type="match status" value="1"/>
</dbReference>
<dbReference type="InterPro" id="IPR045584">
    <property type="entry name" value="Pilin-like"/>
</dbReference>
<dbReference type="OrthoDB" id="5624462at2"/>
<evidence type="ECO:0000256" key="6">
    <source>
        <dbReference type="ARBA" id="ARBA00022692"/>
    </source>
</evidence>
<sequence length="213" mass="22830">MASQPYRTIPASAVATTRRHSGAGFTLVELLVTVTIVSILLAIGVPSFTDFIRTTRVRSASFDLLSDLNFARSEAIKGSTTSKITTEEISVTLCKSTNGNDCSTGTGGYEMGWIVFRDCNTNGTRDTSDCDGDGASESEPVLRIHAALSNVILKGNTNIVNRITFRANGRANPIGTYSLCLGTELRREIAVSKLGRIRLESHDDPGETPPTCP</sequence>
<evidence type="ECO:0000256" key="10">
    <source>
        <dbReference type="ARBA" id="ARBA00030775"/>
    </source>
</evidence>
<evidence type="ECO:0000313" key="13">
    <source>
        <dbReference type="EMBL" id="TCO80272.1"/>
    </source>
</evidence>
<dbReference type="GO" id="GO:0015628">
    <property type="term" value="P:protein secretion by the type II secretion system"/>
    <property type="evidence" value="ECO:0007669"/>
    <property type="project" value="InterPro"/>
</dbReference>
<keyword evidence="7 11" id="KW-1133">Transmembrane helix</keyword>
<keyword evidence="6 11" id="KW-0812">Transmembrane</keyword>
<organism evidence="13 14">
    <name type="scientific">Plasticicumulans lactativorans</name>
    <dbReference type="NCBI Taxonomy" id="1133106"/>
    <lineage>
        <taxon>Bacteria</taxon>
        <taxon>Pseudomonadati</taxon>
        <taxon>Pseudomonadota</taxon>
        <taxon>Gammaproteobacteria</taxon>
        <taxon>Candidatus Competibacteraceae</taxon>
        <taxon>Plasticicumulans</taxon>
    </lineage>
</organism>
<evidence type="ECO:0000256" key="11">
    <source>
        <dbReference type="SAM" id="Phobius"/>
    </source>
</evidence>
<dbReference type="SUPFAM" id="SSF54523">
    <property type="entry name" value="Pili subunits"/>
    <property type="match status" value="1"/>
</dbReference>
<dbReference type="InterPro" id="IPR012902">
    <property type="entry name" value="N_methyl_site"/>
</dbReference>